<evidence type="ECO:0000313" key="2">
    <source>
        <dbReference type="Proteomes" id="UP000652761"/>
    </source>
</evidence>
<protein>
    <submittedName>
        <fullName evidence="1">Uncharacterized protein</fullName>
    </submittedName>
</protein>
<dbReference type="Proteomes" id="UP000652761">
    <property type="component" value="Unassembled WGS sequence"/>
</dbReference>
<dbReference type="EMBL" id="NMUH01001327">
    <property type="protein sequence ID" value="MQL91323.1"/>
    <property type="molecule type" value="Genomic_DNA"/>
</dbReference>
<gene>
    <name evidence="1" type="ORF">Taro_023936</name>
</gene>
<dbReference type="AlphaFoldDB" id="A0A843VFY4"/>
<comment type="caution">
    <text evidence="1">The sequence shown here is derived from an EMBL/GenBank/DDBJ whole genome shotgun (WGS) entry which is preliminary data.</text>
</comment>
<sequence length="128" mass="14509">MRNVHGGKPPVDVKSSDEFWDYGGHDLIRGEKSNGHYCHKSKPSAVSAKQGFKWYGERLKVDEDGDVADEFLYEVLLPEEAPRLDTCEARPVFKIRHGAQPAAVRNQVMVAEGSVRHSVEHRGRLRWV</sequence>
<organism evidence="1 2">
    <name type="scientific">Colocasia esculenta</name>
    <name type="common">Wild taro</name>
    <name type="synonym">Arum esculentum</name>
    <dbReference type="NCBI Taxonomy" id="4460"/>
    <lineage>
        <taxon>Eukaryota</taxon>
        <taxon>Viridiplantae</taxon>
        <taxon>Streptophyta</taxon>
        <taxon>Embryophyta</taxon>
        <taxon>Tracheophyta</taxon>
        <taxon>Spermatophyta</taxon>
        <taxon>Magnoliopsida</taxon>
        <taxon>Liliopsida</taxon>
        <taxon>Araceae</taxon>
        <taxon>Aroideae</taxon>
        <taxon>Colocasieae</taxon>
        <taxon>Colocasia</taxon>
    </lineage>
</organism>
<dbReference type="PANTHER" id="PTHR35750:SF1">
    <property type="entry name" value="PHOSPHOLIPID HYDROPEROXIDE GLUTATHIONE PEROXIDASE"/>
    <property type="match status" value="1"/>
</dbReference>
<name>A0A843VFY4_COLES</name>
<dbReference type="OrthoDB" id="550279at2759"/>
<accession>A0A843VFY4</accession>
<dbReference type="PANTHER" id="PTHR35750">
    <property type="entry name" value="PHOSPHOLIPID HYDROPEROXIDE GLUTATHIONE PEROXIDASE"/>
    <property type="match status" value="1"/>
</dbReference>
<keyword evidence="2" id="KW-1185">Reference proteome</keyword>
<reference evidence="1" key="1">
    <citation type="submission" date="2017-07" db="EMBL/GenBank/DDBJ databases">
        <title>Taro Niue Genome Assembly and Annotation.</title>
        <authorList>
            <person name="Atibalentja N."/>
            <person name="Keating K."/>
            <person name="Fields C.J."/>
        </authorList>
    </citation>
    <scope>NUCLEOTIDE SEQUENCE</scope>
    <source>
        <strain evidence="1">Niue_2</strain>
        <tissue evidence="1">Leaf</tissue>
    </source>
</reference>
<evidence type="ECO:0000313" key="1">
    <source>
        <dbReference type="EMBL" id="MQL91323.1"/>
    </source>
</evidence>
<proteinExistence type="predicted"/>